<reference evidence="2" key="1">
    <citation type="submission" date="2020-02" db="EMBL/GenBank/DDBJ databases">
        <authorList>
            <person name="Meier V. D."/>
        </authorList>
    </citation>
    <scope>NUCLEOTIDE SEQUENCE</scope>
    <source>
        <strain evidence="2">AVDCRST_MAG50</strain>
    </source>
</reference>
<accession>A0A6J4HU11</accession>
<evidence type="ECO:0000256" key="1">
    <source>
        <dbReference type="SAM" id="MobiDB-lite"/>
    </source>
</evidence>
<protein>
    <submittedName>
        <fullName evidence="2">Uncharacterized protein</fullName>
    </submittedName>
</protein>
<feature type="compositionally biased region" description="Basic residues" evidence="1">
    <location>
        <begin position="54"/>
        <end position="63"/>
    </location>
</feature>
<proteinExistence type="predicted"/>
<gene>
    <name evidence="2" type="ORF">AVDCRST_MAG50-1217</name>
</gene>
<feature type="compositionally biased region" description="Basic residues" evidence="1">
    <location>
        <begin position="77"/>
        <end position="95"/>
    </location>
</feature>
<dbReference type="EMBL" id="CADCTF010000065">
    <property type="protein sequence ID" value="CAA9233870.1"/>
    <property type="molecule type" value="Genomic_DNA"/>
</dbReference>
<dbReference type="AlphaFoldDB" id="A0A6J4HU11"/>
<evidence type="ECO:0000313" key="2">
    <source>
        <dbReference type="EMBL" id="CAA9233870.1"/>
    </source>
</evidence>
<feature type="region of interest" description="Disordered" evidence="1">
    <location>
        <begin position="1"/>
        <end position="114"/>
    </location>
</feature>
<feature type="non-terminal residue" evidence="2">
    <location>
        <position position="1"/>
    </location>
</feature>
<sequence>DYEHGNHHHPAGHLVRGAHAQPERGHRVLRRALRLDLHRRGRRGLLRHPSDRRPSHRRRRGQHRWPVARSCDPLRPGARRRRRLHPGRRPGRQGAHRAERDADRRPVRLPGRPRRKCLRRVVPARRGV</sequence>
<organism evidence="2">
    <name type="scientific">uncultured Acidimicrobiales bacterium</name>
    <dbReference type="NCBI Taxonomy" id="310071"/>
    <lineage>
        <taxon>Bacteria</taxon>
        <taxon>Bacillati</taxon>
        <taxon>Actinomycetota</taxon>
        <taxon>Acidimicrobiia</taxon>
        <taxon>Acidimicrobiales</taxon>
        <taxon>environmental samples</taxon>
    </lineage>
</organism>
<feature type="non-terminal residue" evidence="2">
    <location>
        <position position="128"/>
    </location>
</feature>
<name>A0A6J4HU11_9ACTN</name>
<feature type="compositionally biased region" description="Basic and acidic residues" evidence="1">
    <location>
        <begin position="96"/>
        <end position="106"/>
    </location>
</feature>
<feature type="compositionally biased region" description="Basic residues" evidence="1">
    <location>
        <begin position="1"/>
        <end position="11"/>
    </location>
</feature>